<sequence>MVNATTFFLSHLRTVSRASSGTIVVGGLVTYLVIALDLEAELEPLPTLLGSSALDIIVCHSQYIVREKSPDKYTLMIAHREIAIIIMSGPRRIDVHDNRNRIFDVEDIEDKDANQLTYS</sequence>
<evidence type="ECO:0000313" key="2">
    <source>
        <dbReference type="Proteomes" id="UP001058974"/>
    </source>
</evidence>
<accession>A0A9D4X1Q9</accession>
<dbReference type="AlphaFoldDB" id="A0A9D4X1Q9"/>
<dbReference type="Gramene" id="Psat05G0765700-T1">
    <property type="protein sequence ID" value="KAI5413129.1"/>
    <property type="gene ID" value="KIW84_057657"/>
</dbReference>
<organism evidence="1 2">
    <name type="scientific">Pisum sativum</name>
    <name type="common">Garden pea</name>
    <name type="synonym">Lathyrus oleraceus</name>
    <dbReference type="NCBI Taxonomy" id="3888"/>
    <lineage>
        <taxon>Eukaryota</taxon>
        <taxon>Viridiplantae</taxon>
        <taxon>Streptophyta</taxon>
        <taxon>Embryophyta</taxon>
        <taxon>Tracheophyta</taxon>
        <taxon>Spermatophyta</taxon>
        <taxon>Magnoliopsida</taxon>
        <taxon>eudicotyledons</taxon>
        <taxon>Gunneridae</taxon>
        <taxon>Pentapetalae</taxon>
        <taxon>rosids</taxon>
        <taxon>fabids</taxon>
        <taxon>Fabales</taxon>
        <taxon>Fabaceae</taxon>
        <taxon>Papilionoideae</taxon>
        <taxon>50 kb inversion clade</taxon>
        <taxon>NPAAA clade</taxon>
        <taxon>Hologalegina</taxon>
        <taxon>IRL clade</taxon>
        <taxon>Fabeae</taxon>
        <taxon>Lathyrus</taxon>
    </lineage>
</organism>
<evidence type="ECO:0000313" key="1">
    <source>
        <dbReference type="EMBL" id="KAI5413129.1"/>
    </source>
</evidence>
<gene>
    <name evidence="1" type="ORF">KIW84_057657</name>
</gene>
<reference evidence="1 2" key="1">
    <citation type="journal article" date="2022" name="Nat. Genet.">
        <title>Improved pea reference genome and pan-genome highlight genomic features and evolutionary characteristics.</title>
        <authorList>
            <person name="Yang T."/>
            <person name="Liu R."/>
            <person name="Luo Y."/>
            <person name="Hu S."/>
            <person name="Wang D."/>
            <person name="Wang C."/>
            <person name="Pandey M.K."/>
            <person name="Ge S."/>
            <person name="Xu Q."/>
            <person name="Li N."/>
            <person name="Li G."/>
            <person name="Huang Y."/>
            <person name="Saxena R.K."/>
            <person name="Ji Y."/>
            <person name="Li M."/>
            <person name="Yan X."/>
            <person name="He Y."/>
            <person name="Liu Y."/>
            <person name="Wang X."/>
            <person name="Xiang C."/>
            <person name="Varshney R.K."/>
            <person name="Ding H."/>
            <person name="Gao S."/>
            <person name="Zong X."/>
        </authorList>
    </citation>
    <scope>NUCLEOTIDE SEQUENCE [LARGE SCALE GENOMIC DNA]</scope>
    <source>
        <strain evidence="1 2">cv. Zhongwan 6</strain>
    </source>
</reference>
<keyword evidence="2" id="KW-1185">Reference proteome</keyword>
<proteinExistence type="predicted"/>
<protein>
    <submittedName>
        <fullName evidence="1">Uncharacterized protein</fullName>
    </submittedName>
</protein>
<name>A0A9D4X1Q9_PEA</name>
<comment type="caution">
    <text evidence="1">The sequence shown here is derived from an EMBL/GenBank/DDBJ whole genome shotgun (WGS) entry which is preliminary data.</text>
</comment>
<dbReference type="EMBL" id="JAMSHJ010000005">
    <property type="protein sequence ID" value="KAI5413129.1"/>
    <property type="molecule type" value="Genomic_DNA"/>
</dbReference>
<dbReference type="Proteomes" id="UP001058974">
    <property type="component" value="Chromosome 5"/>
</dbReference>